<dbReference type="EMBL" id="AP021889">
    <property type="protein sequence ID" value="BBP45522.1"/>
    <property type="molecule type" value="Genomic_DNA"/>
</dbReference>
<protein>
    <recommendedName>
        <fullName evidence="1">Methyltransferase type 11 domain-containing protein</fullName>
    </recommendedName>
</protein>
<dbReference type="KEGG" id="tse:THMIRHAS_08950"/>
<gene>
    <name evidence="2" type="ORF">THMIRHAS_08950</name>
</gene>
<dbReference type="SUPFAM" id="SSF53335">
    <property type="entry name" value="S-adenosyl-L-methionine-dependent methyltransferases"/>
    <property type="match status" value="1"/>
</dbReference>
<evidence type="ECO:0000259" key="1">
    <source>
        <dbReference type="Pfam" id="PF08241"/>
    </source>
</evidence>
<accession>A0A6F8PTQ5</accession>
<name>A0A6F8PTQ5_9GAMM</name>
<dbReference type="GO" id="GO:0008757">
    <property type="term" value="F:S-adenosylmethionine-dependent methyltransferase activity"/>
    <property type="evidence" value="ECO:0007669"/>
    <property type="project" value="InterPro"/>
</dbReference>
<feature type="domain" description="Methyltransferase type 11" evidence="1">
    <location>
        <begin position="82"/>
        <end position="176"/>
    </location>
</feature>
<keyword evidence="3" id="KW-1185">Reference proteome</keyword>
<evidence type="ECO:0000313" key="3">
    <source>
        <dbReference type="Proteomes" id="UP000501726"/>
    </source>
</evidence>
<evidence type="ECO:0000313" key="2">
    <source>
        <dbReference type="EMBL" id="BBP45522.1"/>
    </source>
</evidence>
<proteinExistence type="predicted"/>
<dbReference type="InterPro" id="IPR029063">
    <property type="entry name" value="SAM-dependent_MTases_sf"/>
</dbReference>
<dbReference type="RefSeq" id="WP_173271312.1">
    <property type="nucleotide sequence ID" value="NZ_AP021889.1"/>
</dbReference>
<reference evidence="3" key="1">
    <citation type="submission" date="2019-11" db="EMBL/GenBank/DDBJ databases">
        <title>Isolation and characterization of two novel species in the genus Thiomicrorhabdus.</title>
        <authorList>
            <person name="Mochizuki J."/>
            <person name="Kojima H."/>
            <person name="Fukui M."/>
        </authorList>
    </citation>
    <scope>NUCLEOTIDE SEQUENCE [LARGE SCALE GENOMIC DNA]</scope>
    <source>
        <strain evidence="3">aks77</strain>
    </source>
</reference>
<dbReference type="Gene3D" id="3.40.50.150">
    <property type="entry name" value="Vaccinia Virus protein VP39"/>
    <property type="match status" value="1"/>
</dbReference>
<dbReference type="CDD" id="cd02440">
    <property type="entry name" value="AdoMet_MTases"/>
    <property type="match status" value="1"/>
</dbReference>
<dbReference type="Proteomes" id="UP000501726">
    <property type="component" value="Chromosome"/>
</dbReference>
<dbReference type="InterPro" id="IPR013216">
    <property type="entry name" value="Methyltransf_11"/>
</dbReference>
<organism evidence="2 3">
    <name type="scientific">Thiosulfatimonas sediminis</name>
    <dbReference type="NCBI Taxonomy" id="2675054"/>
    <lineage>
        <taxon>Bacteria</taxon>
        <taxon>Pseudomonadati</taxon>
        <taxon>Pseudomonadota</taxon>
        <taxon>Gammaproteobacteria</taxon>
        <taxon>Thiotrichales</taxon>
        <taxon>Piscirickettsiaceae</taxon>
        <taxon>Thiosulfatimonas</taxon>
    </lineage>
</organism>
<dbReference type="Pfam" id="PF08241">
    <property type="entry name" value="Methyltransf_11"/>
    <property type="match status" value="1"/>
</dbReference>
<dbReference type="AlphaFoldDB" id="A0A6F8PTQ5"/>
<sequence>MNANQLGFKRVLLTLTRPLVFTPREEWVKKVDYSTGFKQAGEAYYERYDASFGTRPGRKLMWQLEQAVLQQLVSEKAVQNHLDFAGGTGRVAKALEESVGSQVILDISEGMLKVAQKKLHKAHVICTDFNQGVEQLADESLDLITSFRFFPNAEAQLREQAMAFLVTKMSQDGRLVCNNHRNFWSLSYLFSRLFFMGGDVGMKNSELRALAAKHGLRCVKSYSLGWVPQNEDRALLPWAWTAKIEFGLLRRWASKLNLGYNTIFVFEKIR</sequence>